<dbReference type="Pfam" id="PF01510">
    <property type="entry name" value="Amidase_2"/>
    <property type="match status" value="1"/>
</dbReference>
<sequence>MRENRLSKIKDLIETQPLWYKYDEIVKCLNLFGKKKLSRYEKSIKNDFKKILKTSDFYISKSGYNWDQWRQPIEYAVIHHTSSAPTISLNELNILGLRLYIEQFLKDEDVKDQPLYSGHYWFNNLHTKENMTFVSYHYLIRPSGKIIQLTDDSSFLWHAGNLEINRKSIGIALAGKFTDKEPTDEALRSVVKIIREHKIAKKFVFGHKEVIRKDILGETECPGRNFIESWKNRLIKML</sequence>
<dbReference type="InterPro" id="IPR051206">
    <property type="entry name" value="NAMLAA_amidase_2"/>
</dbReference>
<name>A0A1F4V1S2_UNCKA</name>
<evidence type="ECO:0000313" key="7">
    <source>
        <dbReference type="Proteomes" id="UP000177371"/>
    </source>
</evidence>
<dbReference type="GO" id="GO:0009254">
    <property type="term" value="P:peptidoglycan turnover"/>
    <property type="evidence" value="ECO:0007669"/>
    <property type="project" value="TreeGrafter"/>
</dbReference>
<organism evidence="6 7">
    <name type="scientific">candidate division WWE3 bacterium RBG_16_37_10</name>
    <dbReference type="NCBI Taxonomy" id="1802610"/>
    <lineage>
        <taxon>Bacteria</taxon>
        <taxon>Katanobacteria</taxon>
    </lineage>
</organism>
<keyword evidence="4" id="KW-0961">Cell wall biogenesis/degradation</keyword>
<dbReference type="GO" id="GO:0008745">
    <property type="term" value="F:N-acetylmuramoyl-L-alanine amidase activity"/>
    <property type="evidence" value="ECO:0007669"/>
    <property type="project" value="UniProtKB-EC"/>
</dbReference>
<dbReference type="InterPro" id="IPR036505">
    <property type="entry name" value="Amidase/PGRP_sf"/>
</dbReference>
<keyword evidence="3" id="KW-0378">Hydrolase</keyword>
<dbReference type="Proteomes" id="UP000177371">
    <property type="component" value="Unassembled WGS sequence"/>
</dbReference>
<evidence type="ECO:0000313" key="6">
    <source>
        <dbReference type="EMBL" id="OGC51109.1"/>
    </source>
</evidence>
<gene>
    <name evidence="6" type="ORF">A2W32_00490</name>
</gene>
<comment type="catalytic activity">
    <reaction evidence="1">
        <text>Hydrolyzes the link between N-acetylmuramoyl residues and L-amino acid residues in certain cell-wall glycopeptides.</text>
        <dbReference type="EC" id="3.5.1.28"/>
    </reaction>
</comment>
<dbReference type="AlphaFoldDB" id="A0A1F4V1S2"/>
<dbReference type="Gene3D" id="3.40.80.10">
    <property type="entry name" value="Peptidoglycan recognition protein-like"/>
    <property type="match status" value="1"/>
</dbReference>
<evidence type="ECO:0000256" key="1">
    <source>
        <dbReference type="ARBA" id="ARBA00001561"/>
    </source>
</evidence>
<proteinExistence type="predicted"/>
<dbReference type="EC" id="3.5.1.28" evidence="2"/>
<dbReference type="STRING" id="1802610.A2W32_00490"/>
<comment type="caution">
    <text evidence="6">The sequence shown here is derived from an EMBL/GenBank/DDBJ whole genome shotgun (WGS) entry which is preliminary data.</text>
</comment>
<dbReference type="CDD" id="cd06583">
    <property type="entry name" value="PGRP"/>
    <property type="match status" value="1"/>
</dbReference>
<dbReference type="InterPro" id="IPR002502">
    <property type="entry name" value="Amidase_domain"/>
</dbReference>
<dbReference type="PANTHER" id="PTHR30417:SF1">
    <property type="entry name" value="N-ACETYLMURAMOYL-L-ALANINE AMIDASE AMID"/>
    <property type="match status" value="1"/>
</dbReference>
<dbReference type="EMBL" id="MEUT01000029">
    <property type="protein sequence ID" value="OGC51109.1"/>
    <property type="molecule type" value="Genomic_DNA"/>
</dbReference>
<evidence type="ECO:0000259" key="5">
    <source>
        <dbReference type="Pfam" id="PF01510"/>
    </source>
</evidence>
<accession>A0A1F4V1S2</accession>
<evidence type="ECO:0000256" key="3">
    <source>
        <dbReference type="ARBA" id="ARBA00022801"/>
    </source>
</evidence>
<evidence type="ECO:0000256" key="4">
    <source>
        <dbReference type="ARBA" id="ARBA00023316"/>
    </source>
</evidence>
<feature type="domain" description="N-acetylmuramoyl-L-alanine amidase" evidence="5">
    <location>
        <begin position="71"/>
        <end position="224"/>
    </location>
</feature>
<evidence type="ECO:0000256" key="2">
    <source>
        <dbReference type="ARBA" id="ARBA00011901"/>
    </source>
</evidence>
<dbReference type="GO" id="GO:0071555">
    <property type="term" value="P:cell wall organization"/>
    <property type="evidence" value="ECO:0007669"/>
    <property type="project" value="UniProtKB-KW"/>
</dbReference>
<protein>
    <recommendedName>
        <fullName evidence="2">N-acetylmuramoyl-L-alanine amidase</fullName>
        <ecNumber evidence="2">3.5.1.28</ecNumber>
    </recommendedName>
</protein>
<dbReference type="PANTHER" id="PTHR30417">
    <property type="entry name" value="N-ACETYLMURAMOYL-L-ALANINE AMIDASE AMID"/>
    <property type="match status" value="1"/>
</dbReference>
<reference evidence="6 7" key="1">
    <citation type="journal article" date="2016" name="Nat. Commun.">
        <title>Thousands of microbial genomes shed light on interconnected biogeochemical processes in an aquifer system.</title>
        <authorList>
            <person name="Anantharaman K."/>
            <person name="Brown C.T."/>
            <person name="Hug L.A."/>
            <person name="Sharon I."/>
            <person name="Castelle C.J."/>
            <person name="Probst A.J."/>
            <person name="Thomas B.C."/>
            <person name="Singh A."/>
            <person name="Wilkins M.J."/>
            <person name="Karaoz U."/>
            <person name="Brodie E.L."/>
            <person name="Williams K.H."/>
            <person name="Hubbard S.S."/>
            <person name="Banfield J.F."/>
        </authorList>
    </citation>
    <scope>NUCLEOTIDE SEQUENCE [LARGE SCALE GENOMIC DNA]</scope>
</reference>
<dbReference type="GO" id="GO:0009253">
    <property type="term" value="P:peptidoglycan catabolic process"/>
    <property type="evidence" value="ECO:0007669"/>
    <property type="project" value="InterPro"/>
</dbReference>
<dbReference type="SUPFAM" id="SSF55846">
    <property type="entry name" value="N-acetylmuramoyl-L-alanine amidase-like"/>
    <property type="match status" value="1"/>
</dbReference>